<dbReference type="AlphaFoldDB" id="A0A0F9FW27"/>
<gene>
    <name evidence="1" type="ORF">LCGC14_2194140</name>
</gene>
<proteinExistence type="predicted"/>
<accession>A0A0F9FW27</accession>
<reference evidence="1" key="1">
    <citation type="journal article" date="2015" name="Nature">
        <title>Complex archaea that bridge the gap between prokaryotes and eukaryotes.</title>
        <authorList>
            <person name="Spang A."/>
            <person name="Saw J.H."/>
            <person name="Jorgensen S.L."/>
            <person name="Zaremba-Niedzwiedzka K."/>
            <person name="Martijn J."/>
            <person name="Lind A.E."/>
            <person name="van Eijk R."/>
            <person name="Schleper C."/>
            <person name="Guy L."/>
            <person name="Ettema T.J."/>
        </authorList>
    </citation>
    <scope>NUCLEOTIDE SEQUENCE</scope>
</reference>
<dbReference type="EMBL" id="LAZR01028783">
    <property type="protein sequence ID" value="KKL61555.1"/>
    <property type="molecule type" value="Genomic_DNA"/>
</dbReference>
<organism evidence="1">
    <name type="scientific">marine sediment metagenome</name>
    <dbReference type="NCBI Taxonomy" id="412755"/>
    <lineage>
        <taxon>unclassified sequences</taxon>
        <taxon>metagenomes</taxon>
        <taxon>ecological metagenomes</taxon>
    </lineage>
</organism>
<name>A0A0F9FW27_9ZZZZ</name>
<evidence type="ECO:0000313" key="1">
    <source>
        <dbReference type="EMBL" id="KKL61555.1"/>
    </source>
</evidence>
<sequence length="140" mass="16257">MEKSQLYGILTSINSPNRDTSEALWKQPRDLAIISYWALHFENYVESVQKSIKKRLPEAEIEARKYLIANGIGKPTQTQVNNQTANDKYVEEVQDQLLVLHRLHSMIEALEKVISKRGSHVEQISNNERLRQRIDHQAHV</sequence>
<comment type="caution">
    <text evidence="1">The sequence shown here is derived from an EMBL/GenBank/DDBJ whole genome shotgun (WGS) entry which is preliminary data.</text>
</comment>
<protein>
    <submittedName>
        <fullName evidence="1">Uncharacterized protein</fullName>
    </submittedName>
</protein>